<sequence length="461" mass="48366">MGPWPSTTTSATRAKPRRSSSGGITPLLLFFFIVGDTLGAGIYTLVGTMANDVGGAIWAPLLLALVLALLTAGTYAELITKYPHAGGAARYAERAFKKPYVTFLIGWLMLSSGVTTSAALANAFAGDYLKALVDWPSAVVTIVFIGLLIAINLRGVKESLTVNVCATLIEMTGLIIIIVVAAIVFGDGGADTSRLTTFAEGVTPLQGVFAATITAFFSFLGFEAAANMAEEVREPSKAYPKALFGAILTAAVVYLLIAIGAGAVVPTDQLAASEGPLLEVIDASGLSFPPWLFALIALVAIGNGALLFMVMASRATYGLAEAGLLPKIFGQVAPSRRTPWVAILVIGAMTIGMSFIGDVGLLADTTVLLLVLVFISANISVLVLKKDEVRHDYFRTPSIVSILALIASIALLTQQSAQTWLIALGYIVVGTVLFLIARAARKREGDYAQDEADTLPDDAKF</sequence>
<feature type="transmembrane region" description="Helical" evidence="7">
    <location>
        <begin position="291"/>
        <end position="317"/>
    </location>
</feature>
<protein>
    <submittedName>
        <fullName evidence="8">Amino acid/polyamine/organocation transporter (APC superfamily)</fullName>
    </submittedName>
</protein>
<feature type="transmembrane region" description="Helical" evidence="7">
    <location>
        <begin position="160"/>
        <end position="185"/>
    </location>
</feature>
<reference evidence="8 9" key="1">
    <citation type="submission" date="2018-03" db="EMBL/GenBank/DDBJ databases">
        <title>Genomic Encyclopedia of Archaeal and Bacterial Type Strains, Phase II (KMG-II): from individual species to whole genera.</title>
        <authorList>
            <person name="Goeker M."/>
        </authorList>
    </citation>
    <scope>NUCLEOTIDE SEQUENCE [LARGE SCALE GENOMIC DNA]</scope>
    <source>
        <strain evidence="8 9">ATCC BAA-1496</strain>
    </source>
</reference>
<evidence type="ECO:0000256" key="1">
    <source>
        <dbReference type="ARBA" id="ARBA00004651"/>
    </source>
</evidence>
<feature type="transmembrane region" description="Helical" evidence="7">
    <location>
        <begin position="205"/>
        <end position="222"/>
    </location>
</feature>
<evidence type="ECO:0000313" key="9">
    <source>
        <dbReference type="Proteomes" id="UP000237822"/>
    </source>
</evidence>
<dbReference type="PIRSF" id="PIRSF006060">
    <property type="entry name" value="AA_transporter"/>
    <property type="match status" value="1"/>
</dbReference>
<keyword evidence="2" id="KW-1003">Cell membrane</keyword>
<organism evidence="8 9">
    <name type="scientific">Knoellia remsis</name>
    <dbReference type="NCBI Taxonomy" id="407159"/>
    <lineage>
        <taxon>Bacteria</taxon>
        <taxon>Bacillati</taxon>
        <taxon>Actinomycetota</taxon>
        <taxon>Actinomycetes</taxon>
        <taxon>Micrococcales</taxon>
        <taxon>Intrasporangiaceae</taxon>
        <taxon>Knoellia</taxon>
    </lineage>
</organism>
<evidence type="ECO:0000256" key="5">
    <source>
        <dbReference type="ARBA" id="ARBA00023136"/>
    </source>
</evidence>
<comment type="subcellular location">
    <subcellularLocation>
        <location evidence="1">Cell membrane</location>
        <topology evidence="1">Multi-pass membrane protein</topology>
    </subcellularLocation>
</comment>
<feature type="transmembrane region" description="Helical" evidence="7">
    <location>
        <begin position="362"/>
        <end position="384"/>
    </location>
</feature>
<dbReference type="EMBL" id="PVTI01000028">
    <property type="protein sequence ID" value="PRY53425.1"/>
    <property type="molecule type" value="Genomic_DNA"/>
</dbReference>
<feature type="transmembrane region" description="Helical" evidence="7">
    <location>
        <begin position="338"/>
        <end position="356"/>
    </location>
</feature>
<dbReference type="AlphaFoldDB" id="A0A2T0U672"/>
<dbReference type="Pfam" id="PF13520">
    <property type="entry name" value="AA_permease_2"/>
    <property type="match status" value="1"/>
</dbReference>
<comment type="caution">
    <text evidence="8">The sequence shown here is derived from an EMBL/GenBank/DDBJ whole genome shotgun (WGS) entry which is preliminary data.</text>
</comment>
<gene>
    <name evidence="8" type="ORF">BCF74_12844</name>
</gene>
<keyword evidence="3 7" id="KW-0812">Transmembrane</keyword>
<evidence type="ECO:0000256" key="3">
    <source>
        <dbReference type="ARBA" id="ARBA00022692"/>
    </source>
</evidence>
<dbReference type="Gene3D" id="1.20.1740.10">
    <property type="entry name" value="Amino acid/polyamine transporter I"/>
    <property type="match status" value="1"/>
</dbReference>
<feature type="transmembrane region" description="Helical" evidence="7">
    <location>
        <begin position="100"/>
        <end position="123"/>
    </location>
</feature>
<evidence type="ECO:0000256" key="2">
    <source>
        <dbReference type="ARBA" id="ARBA00022475"/>
    </source>
</evidence>
<dbReference type="Proteomes" id="UP000237822">
    <property type="component" value="Unassembled WGS sequence"/>
</dbReference>
<dbReference type="PANTHER" id="PTHR42770:SF11">
    <property type="entry name" value="INNER MEMBRANE TRANSPORT PROTEIN YBAT"/>
    <property type="match status" value="1"/>
</dbReference>
<dbReference type="InterPro" id="IPR002293">
    <property type="entry name" value="AA/rel_permease1"/>
</dbReference>
<feature type="compositionally biased region" description="Polar residues" evidence="6">
    <location>
        <begin position="1"/>
        <end position="12"/>
    </location>
</feature>
<dbReference type="GO" id="GO:0022857">
    <property type="term" value="F:transmembrane transporter activity"/>
    <property type="evidence" value="ECO:0007669"/>
    <property type="project" value="InterPro"/>
</dbReference>
<feature type="transmembrane region" description="Helical" evidence="7">
    <location>
        <begin position="396"/>
        <end position="413"/>
    </location>
</feature>
<evidence type="ECO:0000256" key="4">
    <source>
        <dbReference type="ARBA" id="ARBA00022989"/>
    </source>
</evidence>
<keyword evidence="5 7" id="KW-0472">Membrane</keyword>
<feature type="region of interest" description="Disordered" evidence="6">
    <location>
        <begin position="1"/>
        <end position="20"/>
    </location>
</feature>
<feature type="transmembrane region" description="Helical" evidence="7">
    <location>
        <begin position="243"/>
        <end position="265"/>
    </location>
</feature>
<dbReference type="InterPro" id="IPR050367">
    <property type="entry name" value="APC_superfamily"/>
</dbReference>
<evidence type="ECO:0000256" key="7">
    <source>
        <dbReference type="SAM" id="Phobius"/>
    </source>
</evidence>
<keyword evidence="9" id="KW-1185">Reference proteome</keyword>
<feature type="transmembrane region" description="Helical" evidence="7">
    <location>
        <begin position="419"/>
        <end position="437"/>
    </location>
</feature>
<name>A0A2T0U672_9MICO</name>
<dbReference type="PANTHER" id="PTHR42770">
    <property type="entry name" value="AMINO ACID TRANSPORTER-RELATED"/>
    <property type="match status" value="1"/>
</dbReference>
<evidence type="ECO:0000256" key="6">
    <source>
        <dbReference type="SAM" id="MobiDB-lite"/>
    </source>
</evidence>
<evidence type="ECO:0000313" key="8">
    <source>
        <dbReference type="EMBL" id="PRY53425.1"/>
    </source>
</evidence>
<feature type="transmembrane region" description="Helical" evidence="7">
    <location>
        <begin position="23"/>
        <end position="45"/>
    </location>
</feature>
<proteinExistence type="predicted"/>
<dbReference type="RefSeq" id="WP_342747581.1">
    <property type="nucleotide sequence ID" value="NZ_PVTI01000028.1"/>
</dbReference>
<feature type="transmembrane region" description="Helical" evidence="7">
    <location>
        <begin position="135"/>
        <end position="153"/>
    </location>
</feature>
<feature type="transmembrane region" description="Helical" evidence="7">
    <location>
        <begin position="57"/>
        <end position="79"/>
    </location>
</feature>
<accession>A0A2T0U672</accession>
<dbReference type="GO" id="GO:0005886">
    <property type="term" value="C:plasma membrane"/>
    <property type="evidence" value="ECO:0007669"/>
    <property type="project" value="UniProtKB-SubCell"/>
</dbReference>
<keyword evidence="4 7" id="KW-1133">Transmembrane helix</keyword>